<accession>A0A1I4NV08</accession>
<dbReference type="OrthoDB" id="5429547at2"/>
<dbReference type="SUPFAM" id="SSF64182">
    <property type="entry name" value="DHH phosphoesterases"/>
    <property type="match status" value="1"/>
</dbReference>
<evidence type="ECO:0000313" key="1">
    <source>
        <dbReference type="EMBL" id="SFM18963.1"/>
    </source>
</evidence>
<gene>
    <name evidence="1" type="ORF">SAMN02982985_03124</name>
</gene>
<sequence>MGRDVASSGRPTPPRRIDVFNGDADGICALHQLRLAAPADAELVTGVKRDIALLERVAARLAERDCAGAELLVLDISLDSNAAPLRRLLAAGANVDYFDHHAAAQAFAHPGLRLFWDDCPDCCTSILVDRYLDGRYRPWAVAAAFGDNLAAPARALAARAGLDGAASAALEQLGQVLNYNAYGDCVADLHICPEQLYRAVSAYADPLAFIADSPCHALLLDGYQADCARLHGLRPHWQRPGGAVYVLPPAPWARRVSGVLANQLAAGGGAASFAILSCHADGHYVVSVRSGAPAERSAHGLCEQFPGGGGRRAAAGINHLPAAEVERFIEQFRRYFALPEQHHGH</sequence>
<reference evidence="1 2" key="1">
    <citation type="submission" date="2016-10" db="EMBL/GenBank/DDBJ databases">
        <authorList>
            <person name="de Groot N.N."/>
        </authorList>
    </citation>
    <scope>NUCLEOTIDE SEQUENCE [LARGE SCALE GENOMIC DNA]</scope>
    <source>
        <strain evidence="1 2">ATCC 43154</strain>
    </source>
</reference>
<dbReference type="RefSeq" id="WP_093388621.1">
    <property type="nucleotide sequence ID" value="NZ_FOTW01000014.1"/>
</dbReference>
<evidence type="ECO:0000313" key="2">
    <source>
        <dbReference type="Proteomes" id="UP000199470"/>
    </source>
</evidence>
<protein>
    <recommendedName>
        <fullName evidence="3">Acetyltransferase</fullName>
    </recommendedName>
</protein>
<dbReference type="InterPro" id="IPR038763">
    <property type="entry name" value="DHH_sf"/>
</dbReference>
<dbReference type="STRING" id="758825.SAMN02982985_03124"/>
<dbReference type="Proteomes" id="UP000199470">
    <property type="component" value="Unassembled WGS sequence"/>
</dbReference>
<name>A0A1I4NV08_9BURK</name>
<proteinExistence type="predicted"/>
<evidence type="ECO:0008006" key="3">
    <source>
        <dbReference type="Google" id="ProtNLM"/>
    </source>
</evidence>
<organism evidence="1 2">
    <name type="scientific">Rugamonas rubra</name>
    <dbReference type="NCBI Taxonomy" id="758825"/>
    <lineage>
        <taxon>Bacteria</taxon>
        <taxon>Pseudomonadati</taxon>
        <taxon>Pseudomonadota</taxon>
        <taxon>Betaproteobacteria</taxon>
        <taxon>Burkholderiales</taxon>
        <taxon>Oxalobacteraceae</taxon>
        <taxon>Telluria group</taxon>
        <taxon>Rugamonas</taxon>
    </lineage>
</organism>
<dbReference type="EMBL" id="FOTW01000014">
    <property type="protein sequence ID" value="SFM18963.1"/>
    <property type="molecule type" value="Genomic_DNA"/>
</dbReference>
<keyword evidence="2" id="KW-1185">Reference proteome</keyword>
<dbReference type="AlphaFoldDB" id="A0A1I4NV08"/>